<evidence type="ECO:0000313" key="5">
    <source>
        <dbReference type="Proteomes" id="UP000182944"/>
    </source>
</evidence>
<feature type="region of interest" description="Disordered" evidence="2">
    <location>
        <begin position="23"/>
        <end position="58"/>
    </location>
</feature>
<keyword evidence="4" id="KW-0378">Hydrolase</keyword>
<dbReference type="GO" id="GO:0004222">
    <property type="term" value="F:metalloendopeptidase activity"/>
    <property type="evidence" value="ECO:0007669"/>
    <property type="project" value="TreeGrafter"/>
</dbReference>
<dbReference type="SMART" id="SM00257">
    <property type="entry name" value="LysM"/>
    <property type="match status" value="1"/>
</dbReference>
<dbReference type="EMBL" id="FNNA01000002">
    <property type="protein sequence ID" value="SDW98507.1"/>
    <property type="molecule type" value="Genomic_DNA"/>
</dbReference>
<feature type="domain" description="LysM" evidence="3">
    <location>
        <begin position="79"/>
        <end position="123"/>
    </location>
</feature>
<dbReference type="Proteomes" id="UP000182944">
    <property type="component" value="Unassembled WGS sequence"/>
</dbReference>
<reference evidence="5" key="1">
    <citation type="submission" date="2016-10" db="EMBL/GenBank/DDBJ databases">
        <authorList>
            <person name="Varghese N."/>
            <person name="Submissions S."/>
        </authorList>
    </citation>
    <scope>NUCLEOTIDE SEQUENCE [LARGE SCALE GENOMIC DNA]</scope>
    <source>
        <strain evidence="5">DSM 29303</strain>
    </source>
</reference>
<dbReference type="OrthoDB" id="9795421at2"/>
<gene>
    <name evidence="4" type="ORF">SAMN05444276_102690</name>
</gene>
<dbReference type="CDD" id="cd00118">
    <property type="entry name" value="LysM"/>
    <property type="match status" value="1"/>
</dbReference>
<feature type="compositionally biased region" description="Low complexity" evidence="2">
    <location>
        <begin position="23"/>
        <end position="34"/>
    </location>
</feature>
<dbReference type="CDD" id="cd12797">
    <property type="entry name" value="M23_peptidase"/>
    <property type="match status" value="1"/>
</dbReference>
<protein>
    <submittedName>
        <fullName evidence="4">Murein DD-endopeptidase MepM and murein hydrolase activator NlpD, contain LysM domain</fullName>
    </submittedName>
</protein>
<evidence type="ECO:0000313" key="4">
    <source>
        <dbReference type="EMBL" id="SDW98507.1"/>
    </source>
</evidence>
<accession>A0A1H2Y028</accession>
<dbReference type="InterPro" id="IPR036779">
    <property type="entry name" value="LysM_dom_sf"/>
</dbReference>
<feature type="compositionally biased region" description="Low complexity" evidence="2">
    <location>
        <begin position="134"/>
        <end position="143"/>
    </location>
</feature>
<name>A0A1H2Y028_9RHOB</name>
<comment type="similarity">
    <text evidence="1">Belongs to the E.coli NlpD/Haemophilus LppB family.</text>
</comment>
<keyword evidence="5" id="KW-1185">Reference proteome</keyword>
<dbReference type="PROSITE" id="PS51782">
    <property type="entry name" value="LYSM"/>
    <property type="match status" value="1"/>
</dbReference>
<dbReference type="InterPro" id="IPR011055">
    <property type="entry name" value="Dup_hybrid_motif"/>
</dbReference>
<evidence type="ECO:0000256" key="2">
    <source>
        <dbReference type="SAM" id="MobiDB-lite"/>
    </source>
</evidence>
<feature type="region of interest" description="Disordered" evidence="2">
    <location>
        <begin position="134"/>
        <end position="186"/>
    </location>
</feature>
<dbReference type="PANTHER" id="PTHR21666">
    <property type="entry name" value="PEPTIDASE-RELATED"/>
    <property type="match status" value="1"/>
</dbReference>
<dbReference type="RefSeq" id="WP_052176575.1">
    <property type="nucleotide sequence ID" value="NZ_FNNA01000002.1"/>
</dbReference>
<dbReference type="AlphaFoldDB" id="A0A1H2Y028"/>
<proteinExistence type="inferred from homology"/>
<dbReference type="PANTHER" id="PTHR21666:SF263">
    <property type="entry name" value="MUREIN HYDROLASE ACTIVATOR NLPD"/>
    <property type="match status" value="1"/>
</dbReference>
<evidence type="ECO:0000256" key="1">
    <source>
        <dbReference type="ARBA" id="ARBA00038420"/>
    </source>
</evidence>
<dbReference type="InterPro" id="IPR050570">
    <property type="entry name" value="Cell_wall_metabolism_enzyme"/>
</dbReference>
<dbReference type="Gene3D" id="3.10.350.10">
    <property type="entry name" value="LysM domain"/>
    <property type="match status" value="1"/>
</dbReference>
<dbReference type="InterPro" id="IPR016047">
    <property type="entry name" value="M23ase_b-sheet_dom"/>
</dbReference>
<dbReference type="Gene3D" id="2.70.70.10">
    <property type="entry name" value="Glucose Permease (Domain IIA)"/>
    <property type="match status" value="1"/>
</dbReference>
<organism evidence="4 5">
    <name type="scientific">Paracoccus sanguinis</name>
    <dbReference type="NCBI Taxonomy" id="1545044"/>
    <lineage>
        <taxon>Bacteria</taxon>
        <taxon>Pseudomonadati</taxon>
        <taxon>Pseudomonadota</taxon>
        <taxon>Alphaproteobacteria</taxon>
        <taxon>Rhodobacterales</taxon>
        <taxon>Paracoccaceae</taxon>
        <taxon>Paracoccus</taxon>
    </lineage>
</organism>
<dbReference type="InterPro" id="IPR018392">
    <property type="entry name" value="LysM"/>
</dbReference>
<sequence length="296" mass="29495">MPQVAVPRVQMPTLRWPFGGAAGAAPGAAPAAAGTPQVRDPFAGQGVAQPGVPPAAGTRATAATAKPAVSTPATTAPARTHTVVAGETGWSVARKYGISIQDLARANNLPETMSIRVGQRLAIPAGGTTVAAADATAPGVGSPTPLPPSAAKPLPAERTQPASTPAPRGDAPDLGKTRTGASGSGKFAMPVNGSIVRAYKKGSNEGIDISAPAGTPVKAAGGGTVAAITRDTDGVPIVVVRHDDGLMTVYAGLDKLSVAKGDPVKRGQSMGTARNSGVVHFEVRKGFDSVDPEGYL</sequence>
<dbReference type="SUPFAM" id="SSF51261">
    <property type="entry name" value="Duplicated hybrid motif"/>
    <property type="match status" value="1"/>
</dbReference>
<dbReference type="STRING" id="1545044.SAMN05444276_102690"/>
<evidence type="ECO:0000259" key="3">
    <source>
        <dbReference type="PROSITE" id="PS51782"/>
    </source>
</evidence>
<dbReference type="Pfam" id="PF01551">
    <property type="entry name" value="Peptidase_M23"/>
    <property type="match status" value="1"/>
</dbReference>
<dbReference type="Pfam" id="PF01476">
    <property type="entry name" value="LysM"/>
    <property type="match status" value="1"/>
</dbReference>